<comment type="subcellular location">
    <subcellularLocation>
        <location evidence="1">Membrane</location>
        <topology evidence="1">Multi-pass membrane protein</topology>
    </subcellularLocation>
</comment>
<feature type="transmembrane region" description="Helical" evidence="6">
    <location>
        <begin position="505"/>
        <end position="524"/>
    </location>
</feature>
<evidence type="ECO:0000313" key="8">
    <source>
        <dbReference type="Proteomes" id="UP000327013"/>
    </source>
</evidence>
<dbReference type="PANTHER" id="PTHR45649">
    <property type="entry name" value="AMINO-ACID PERMEASE BAT1"/>
    <property type="match status" value="1"/>
</dbReference>
<gene>
    <name evidence="7" type="ORF">FH972_025799</name>
</gene>
<dbReference type="GO" id="GO:0022857">
    <property type="term" value="F:transmembrane transporter activity"/>
    <property type="evidence" value="ECO:0007669"/>
    <property type="project" value="InterPro"/>
</dbReference>
<reference evidence="7 8" key="1">
    <citation type="submission" date="2019-06" db="EMBL/GenBank/DDBJ databases">
        <title>A chromosomal-level reference genome of Carpinus fangiana (Coryloideae, Betulaceae).</title>
        <authorList>
            <person name="Yang X."/>
            <person name="Wang Z."/>
            <person name="Zhang L."/>
            <person name="Hao G."/>
            <person name="Liu J."/>
            <person name="Yang Y."/>
        </authorList>
    </citation>
    <scope>NUCLEOTIDE SEQUENCE [LARGE SCALE GENOMIC DNA]</scope>
    <source>
        <strain evidence="7">Cfa_2016G</strain>
        <tissue evidence="7">Leaf</tissue>
    </source>
</reference>
<evidence type="ECO:0000256" key="5">
    <source>
        <dbReference type="ARBA" id="ARBA00023136"/>
    </source>
</evidence>
<feature type="transmembrane region" description="Helical" evidence="6">
    <location>
        <begin position="124"/>
        <end position="147"/>
    </location>
</feature>
<feature type="transmembrane region" description="Helical" evidence="6">
    <location>
        <begin position="240"/>
        <end position="259"/>
    </location>
</feature>
<feature type="transmembrane region" description="Helical" evidence="6">
    <location>
        <begin position="79"/>
        <end position="103"/>
    </location>
</feature>
<sequence>MEMNRMYGSKESTASHEVVAVSLDRDTLALARAGKKAVLKRRFGLTSMIGFACSIMITWEGMIVNMGLALENGGPAGLLYGALITWLGTLCVFITMGELSSMLPTAGGQYHWASILAPGPSKQVLSYITGWITVAAWVAAPTAAAYLTATLMQELISLNIPAYQPQGWHGTLIMWAVLVLAVVLNTLLGPLLPVMELLFLSLHVLGFFAVLIPLVNLAPHGNSHDIWTTFNDGGNWGSKGLAFFLGLQGNAAALLETTLTRSKQMAEEVKSADSNVAKSMVLAVVINGATGFAMLVAFMYSAGPIDELLKSESQYPFIDIIANGTGSNGAAAVLVSIIIVMNFCATVSAISSGSRMIWSFSRDQGLPFWKYLRRVGRKNSIPTLAVIVVVTCAALLGLIQIGSSTAFNDVISLVLEGFFASYLCVLLPLLYHRIKGNIADPEVDGNEIFFVDESSTPNKPFMWGPWRVKGIFGILNNAIACIYLIVVGFFSFWPPGKGPTAESMNYSSLVLGAVAIGSFVYYLVWARKTYSGPIVEVEAQRLRQG</sequence>
<organism evidence="7 8">
    <name type="scientific">Carpinus fangiana</name>
    <dbReference type="NCBI Taxonomy" id="176857"/>
    <lineage>
        <taxon>Eukaryota</taxon>
        <taxon>Viridiplantae</taxon>
        <taxon>Streptophyta</taxon>
        <taxon>Embryophyta</taxon>
        <taxon>Tracheophyta</taxon>
        <taxon>Spermatophyta</taxon>
        <taxon>Magnoliopsida</taxon>
        <taxon>eudicotyledons</taxon>
        <taxon>Gunneridae</taxon>
        <taxon>Pentapetalae</taxon>
        <taxon>rosids</taxon>
        <taxon>fabids</taxon>
        <taxon>Fagales</taxon>
        <taxon>Betulaceae</taxon>
        <taxon>Carpinus</taxon>
    </lineage>
</organism>
<dbReference type="Pfam" id="PF13520">
    <property type="entry name" value="AA_permease_2"/>
    <property type="match status" value="1"/>
</dbReference>
<dbReference type="Proteomes" id="UP000327013">
    <property type="component" value="Unassembled WGS sequence"/>
</dbReference>
<proteinExistence type="predicted"/>
<dbReference type="Gene3D" id="1.20.1740.10">
    <property type="entry name" value="Amino acid/polyamine transporter I"/>
    <property type="match status" value="1"/>
</dbReference>
<evidence type="ECO:0000256" key="2">
    <source>
        <dbReference type="ARBA" id="ARBA00022448"/>
    </source>
</evidence>
<feature type="transmembrane region" description="Helical" evidence="6">
    <location>
        <begin position="471"/>
        <end position="493"/>
    </location>
</feature>
<feature type="transmembrane region" description="Helical" evidence="6">
    <location>
        <begin position="333"/>
        <end position="358"/>
    </location>
</feature>
<dbReference type="AlphaFoldDB" id="A0A5N6L256"/>
<feature type="transmembrane region" description="Helical" evidence="6">
    <location>
        <begin position="42"/>
        <end position="59"/>
    </location>
</feature>
<evidence type="ECO:0000256" key="3">
    <source>
        <dbReference type="ARBA" id="ARBA00022692"/>
    </source>
</evidence>
<dbReference type="PANTHER" id="PTHR45649:SF1">
    <property type="entry name" value="TRANSPORTER, PUTATIVE (EUROFUNG)-RELATED"/>
    <property type="match status" value="1"/>
</dbReference>
<dbReference type="PIRSF" id="PIRSF006060">
    <property type="entry name" value="AA_transporter"/>
    <property type="match status" value="1"/>
</dbReference>
<feature type="transmembrane region" description="Helical" evidence="6">
    <location>
        <begin position="167"/>
        <end position="188"/>
    </location>
</feature>
<comment type="caution">
    <text evidence="7">The sequence shown here is derived from an EMBL/GenBank/DDBJ whole genome shotgun (WGS) entry which is preliminary data.</text>
</comment>
<keyword evidence="8" id="KW-1185">Reference proteome</keyword>
<keyword evidence="2" id="KW-0813">Transport</keyword>
<protein>
    <recommendedName>
        <fullName evidence="9">Amino acid permease/ SLC12A domain-containing protein</fullName>
    </recommendedName>
</protein>
<keyword evidence="5 6" id="KW-0472">Membrane</keyword>
<dbReference type="GO" id="GO:0016020">
    <property type="term" value="C:membrane"/>
    <property type="evidence" value="ECO:0007669"/>
    <property type="project" value="UniProtKB-SubCell"/>
</dbReference>
<dbReference type="OrthoDB" id="3257095at2759"/>
<dbReference type="InterPro" id="IPR002293">
    <property type="entry name" value="AA/rel_permease1"/>
</dbReference>
<evidence type="ECO:0000256" key="1">
    <source>
        <dbReference type="ARBA" id="ARBA00004141"/>
    </source>
</evidence>
<accession>A0A5N6L256</accession>
<keyword evidence="3 6" id="KW-0812">Transmembrane</keyword>
<feature type="transmembrane region" description="Helical" evidence="6">
    <location>
        <begin position="379"/>
        <end position="399"/>
    </location>
</feature>
<dbReference type="EMBL" id="VIBQ01000070">
    <property type="protein sequence ID" value="KAB8596090.1"/>
    <property type="molecule type" value="Genomic_DNA"/>
</dbReference>
<feature type="transmembrane region" description="Helical" evidence="6">
    <location>
        <begin position="197"/>
        <end position="220"/>
    </location>
</feature>
<evidence type="ECO:0000256" key="4">
    <source>
        <dbReference type="ARBA" id="ARBA00022989"/>
    </source>
</evidence>
<evidence type="ECO:0000313" key="7">
    <source>
        <dbReference type="EMBL" id="KAB8596090.1"/>
    </source>
</evidence>
<keyword evidence="4 6" id="KW-1133">Transmembrane helix</keyword>
<name>A0A5N6L256_9ROSI</name>
<evidence type="ECO:0008006" key="9">
    <source>
        <dbReference type="Google" id="ProtNLM"/>
    </source>
</evidence>
<feature type="transmembrane region" description="Helical" evidence="6">
    <location>
        <begin position="411"/>
        <end position="431"/>
    </location>
</feature>
<feature type="transmembrane region" description="Helical" evidence="6">
    <location>
        <begin position="280"/>
        <end position="300"/>
    </location>
</feature>
<evidence type="ECO:0000256" key="6">
    <source>
        <dbReference type="SAM" id="Phobius"/>
    </source>
</evidence>